<feature type="chain" id="PRO_5040229502" description="Ig-like domain-containing protein" evidence="1">
    <location>
        <begin position="23"/>
        <end position="370"/>
    </location>
</feature>
<organism evidence="2 3">
    <name type="scientific">Myriangium duriaei CBS 260.36</name>
    <dbReference type="NCBI Taxonomy" id="1168546"/>
    <lineage>
        <taxon>Eukaryota</taxon>
        <taxon>Fungi</taxon>
        <taxon>Dikarya</taxon>
        <taxon>Ascomycota</taxon>
        <taxon>Pezizomycotina</taxon>
        <taxon>Dothideomycetes</taxon>
        <taxon>Dothideomycetidae</taxon>
        <taxon>Myriangiales</taxon>
        <taxon>Myriangiaceae</taxon>
        <taxon>Myriangium</taxon>
    </lineage>
</organism>
<gene>
    <name evidence="2" type="ORF">K461DRAFT_300593</name>
</gene>
<name>A0A9P4IXA3_9PEZI</name>
<sequence length="370" mass="38454">MFSKPFLAVAIYLATYLPGVSASTCFNFGVGPSGDCFVDARAVERFQAYINADDSNANCNSGGEIDMSLVYQDTQGNVKTAAALEAASFADAASTVNLLDFNVPISSIATGVPATLLVTGYVSGLATPYSTSVVWTQDNHPTISYVTSTATVTAYTTVGSTTTSTVTENRYTTTTPGFLKTATVTTKVATSTPAAPSTTTTTTIVPSTITSTKWGSSTTTKTLSCDPQSTGAAPHRVKRNFFDATYSAPSCVPSTAIKTTTIVNKVVTSTSTSTITTTATQLTATIKTTTVTAKVGKTKYVGATTTTISQWPTNTFHMWTRAAIPTQVVTVTRVTTAWVAPGKATGSGACKPVETYSLSSTAQVFATVLP</sequence>
<evidence type="ECO:0008006" key="4">
    <source>
        <dbReference type="Google" id="ProtNLM"/>
    </source>
</evidence>
<dbReference type="Proteomes" id="UP000799439">
    <property type="component" value="Unassembled WGS sequence"/>
</dbReference>
<comment type="caution">
    <text evidence="2">The sequence shown here is derived from an EMBL/GenBank/DDBJ whole genome shotgun (WGS) entry which is preliminary data.</text>
</comment>
<keyword evidence="3" id="KW-1185">Reference proteome</keyword>
<protein>
    <recommendedName>
        <fullName evidence="4">Ig-like domain-containing protein</fullName>
    </recommendedName>
</protein>
<evidence type="ECO:0000313" key="3">
    <source>
        <dbReference type="Proteomes" id="UP000799439"/>
    </source>
</evidence>
<accession>A0A9P4IXA3</accession>
<proteinExistence type="predicted"/>
<feature type="signal peptide" evidence="1">
    <location>
        <begin position="1"/>
        <end position="22"/>
    </location>
</feature>
<dbReference type="OrthoDB" id="10617281at2759"/>
<dbReference type="EMBL" id="ML996090">
    <property type="protein sequence ID" value="KAF2150170.1"/>
    <property type="molecule type" value="Genomic_DNA"/>
</dbReference>
<evidence type="ECO:0000313" key="2">
    <source>
        <dbReference type="EMBL" id="KAF2150170.1"/>
    </source>
</evidence>
<dbReference type="AlphaFoldDB" id="A0A9P4IXA3"/>
<keyword evidence="1" id="KW-0732">Signal</keyword>
<evidence type="ECO:0000256" key="1">
    <source>
        <dbReference type="SAM" id="SignalP"/>
    </source>
</evidence>
<reference evidence="2" key="1">
    <citation type="journal article" date="2020" name="Stud. Mycol.">
        <title>101 Dothideomycetes genomes: a test case for predicting lifestyles and emergence of pathogens.</title>
        <authorList>
            <person name="Haridas S."/>
            <person name="Albert R."/>
            <person name="Binder M."/>
            <person name="Bloem J."/>
            <person name="Labutti K."/>
            <person name="Salamov A."/>
            <person name="Andreopoulos B."/>
            <person name="Baker S."/>
            <person name="Barry K."/>
            <person name="Bills G."/>
            <person name="Bluhm B."/>
            <person name="Cannon C."/>
            <person name="Castanera R."/>
            <person name="Culley D."/>
            <person name="Daum C."/>
            <person name="Ezra D."/>
            <person name="Gonzalez J."/>
            <person name="Henrissat B."/>
            <person name="Kuo A."/>
            <person name="Liang C."/>
            <person name="Lipzen A."/>
            <person name="Lutzoni F."/>
            <person name="Magnuson J."/>
            <person name="Mondo S."/>
            <person name="Nolan M."/>
            <person name="Ohm R."/>
            <person name="Pangilinan J."/>
            <person name="Park H.-J."/>
            <person name="Ramirez L."/>
            <person name="Alfaro M."/>
            <person name="Sun H."/>
            <person name="Tritt A."/>
            <person name="Yoshinaga Y."/>
            <person name="Zwiers L.-H."/>
            <person name="Turgeon B."/>
            <person name="Goodwin S."/>
            <person name="Spatafora J."/>
            <person name="Crous P."/>
            <person name="Grigoriev I."/>
        </authorList>
    </citation>
    <scope>NUCLEOTIDE SEQUENCE</scope>
    <source>
        <strain evidence="2">CBS 260.36</strain>
    </source>
</reference>